<dbReference type="STRING" id="767434.Fraau_1080"/>
<dbReference type="AlphaFoldDB" id="H8L3A5"/>
<dbReference type="EMBL" id="CP003350">
    <property type="protein sequence ID" value="AFC85541.1"/>
    <property type="molecule type" value="Genomic_DNA"/>
</dbReference>
<sequence length="116" mass="12131">MTIRSMIAAPIAVLLAVLSLAAVRSNVDIARPALAAPLALRPGLSISTLPARQVHPSAADLREAAMLPAQPMASRQEAGGDPSLAGMHAHDQVLADAFRPVMPYYAFAPRLLSAKD</sequence>
<dbReference type="HOGENOM" id="CLU_2093239_0_0_6"/>
<evidence type="ECO:0000313" key="1">
    <source>
        <dbReference type="EMBL" id="AFC85541.1"/>
    </source>
</evidence>
<gene>
    <name evidence="1" type="ordered locus">Fraau_1080</name>
</gene>
<dbReference type="RefSeq" id="WP_014402547.1">
    <property type="nucleotide sequence ID" value="NC_017033.1"/>
</dbReference>
<protein>
    <submittedName>
        <fullName evidence="1">Uncharacterized protein</fullName>
    </submittedName>
</protein>
<name>H8L3A5_FRAAD</name>
<dbReference type="KEGG" id="fau:Fraau_1080"/>
<dbReference type="Proteomes" id="UP000005234">
    <property type="component" value="Chromosome"/>
</dbReference>
<proteinExistence type="predicted"/>
<keyword evidence="2" id="KW-1185">Reference proteome</keyword>
<reference evidence="1" key="1">
    <citation type="submission" date="2012-02" db="EMBL/GenBank/DDBJ databases">
        <title>The complete genome of Frateuria aurantia DSM 6220.</title>
        <authorList>
            <consortium name="US DOE Joint Genome Institute (JGI-PGF)"/>
            <person name="Lucas S."/>
            <person name="Copeland A."/>
            <person name="Lapidus A."/>
            <person name="Glavina del Rio T."/>
            <person name="Dalin E."/>
            <person name="Tice H."/>
            <person name="Bruce D."/>
            <person name="Goodwin L."/>
            <person name="Pitluck S."/>
            <person name="Peters L."/>
            <person name="Ovchinnikova G."/>
            <person name="Teshima H."/>
            <person name="Kyrpides N."/>
            <person name="Mavromatis K."/>
            <person name="Ivanova N."/>
            <person name="Brettin T."/>
            <person name="Detter J.C."/>
            <person name="Han C."/>
            <person name="Larimer F."/>
            <person name="Land M."/>
            <person name="Hauser L."/>
            <person name="Markowitz V."/>
            <person name="Cheng J.-F."/>
            <person name="Hugenholtz P."/>
            <person name="Woyke T."/>
            <person name="Wu D."/>
            <person name="Brambilla E."/>
            <person name="Klenk H.-P."/>
            <person name="Eisen J.A."/>
        </authorList>
    </citation>
    <scope>NUCLEOTIDE SEQUENCE</scope>
    <source>
        <strain evidence="1">DSM 6220</strain>
    </source>
</reference>
<accession>H8L3A5</accession>
<organism evidence="1 2">
    <name type="scientific">Frateuria aurantia (strain ATCC 33424 / DSM 6220 / KCTC 2777 / LMG 1558 / NBRC 3245 / NCIMB 13370)</name>
    <name type="common">Acetobacter aurantius</name>
    <dbReference type="NCBI Taxonomy" id="767434"/>
    <lineage>
        <taxon>Bacteria</taxon>
        <taxon>Pseudomonadati</taxon>
        <taxon>Pseudomonadota</taxon>
        <taxon>Gammaproteobacteria</taxon>
        <taxon>Lysobacterales</taxon>
        <taxon>Rhodanobacteraceae</taxon>
        <taxon>Frateuria</taxon>
    </lineage>
</organism>
<evidence type="ECO:0000313" key="2">
    <source>
        <dbReference type="Proteomes" id="UP000005234"/>
    </source>
</evidence>